<dbReference type="RefSeq" id="XP_058326799.1">
    <property type="nucleotide sequence ID" value="XM_058478469.1"/>
</dbReference>
<feature type="domain" description="2EXR" evidence="1">
    <location>
        <begin position="11"/>
        <end position="107"/>
    </location>
</feature>
<dbReference type="Pfam" id="PF20150">
    <property type="entry name" value="2EXR"/>
    <property type="match status" value="1"/>
</dbReference>
<evidence type="ECO:0000313" key="2">
    <source>
        <dbReference type="EMBL" id="KAJ5219969.1"/>
    </source>
</evidence>
<dbReference type="GeneID" id="83205772"/>
<dbReference type="Proteomes" id="UP001150941">
    <property type="component" value="Unassembled WGS sequence"/>
</dbReference>
<dbReference type="PANTHER" id="PTHR35910:SF1">
    <property type="entry name" value="2EXR DOMAIN-CONTAINING PROTEIN"/>
    <property type="match status" value="1"/>
</dbReference>
<organism evidence="2 3">
    <name type="scientific">Penicillium chermesinum</name>
    <dbReference type="NCBI Taxonomy" id="63820"/>
    <lineage>
        <taxon>Eukaryota</taxon>
        <taxon>Fungi</taxon>
        <taxon>Dikarya</taxon>
        <taxon>Ascomycota</taxon>
        <taxon>Pezizomycotina</taxon>
        <taxon>Eurotiomycetes</taxon>
        <taxon>Eurotiomycetidae</taxon>
        <taxon>Eurotiales</taxon>
        <taxon>Aspergillaceae</taxon>
        <taxon>Penicillium</taxon>
    </lineage>
</organism>
<keyword evidence="3" id="KW-1185">Reference proteome</keyword>
<dbReference type="AlphaFoldDB" id="A0A9W9NJS1"/>
<protein>
    <recommendedName>
        <fullName evidence="1">2EXR domain-containing protein</fullName>
    </recommendedName>
</protein>
<proteinExistence type="predicted"/>
<evidence type="ECO:0000259" key="1">
    <source>
        <dbReference type="Pfam" id="PF20150"/>
    </source>
</evidence>
<comment type="caution">
    <text evidence="2">The sequence shown here is derived from an EMBL/GenBank/DDBJ whole genome shotgun (WGS) entry which is preliminary data.</text>
</comment>
<dbReference type="PANTHER" id="PTHR35910">
    <property type="entry name" value="2EXR DOMAIN-CONTAINING PROTEIN"/>
    <property type="match status" value="1"/>
</dbReference>
<name>A0A9W9NJS1_9EURO</name>
<reference evidence="2" key="2">
    <citation type="journal article" date="2023" name="IMA Fungus">
        <title>Comparative genomic study of the Penicillium genus elucidates a diverse pangenome and 15 lateral gene transfer events.</title>
        <authorList>
            <person name="Petersen C."/>
            <person name="Sorensen T."/>
            <person name="Nielsen M.R."/>
            <person name="Sondergaard T.E."/>
            <person name="Sorensen J.L."/>
            <person name="Fitzpatrick D.A."/>
            <person name="Frisvad J.C."/>
            <person name="Nielsen K.L."/>
        </authorList>
    </citation>
    <scope>NUCLEOTIDE SEQUENCE</scope>
    <source>
        <strain evidence="2">IBT 19713</strain>
    </source>
</reference>
<dbReference type="OrthoDB" id="3540486at2759"/>
<sequence length="399" mass="45845">MAERQTTGASFHLFPRLPAEIRLIIWEYCLPNRVAEVDDVFFILDGRENRQGCYAQSTTARNAQPPVLASVNAEARSITFQQGFKFHQQEPHTCLKSVWVQPRRDIMHLNWTSSYFRLLPHPVPWEKTVEHFLRRAEALKTQGSILADVIYPFYLRLRADGLDGTEVAPMPGLDDDYFRLGNFEVRGIVRHLRLRWNDIRTANGMVRWGIPLKARDPSEKISIHVVMAAVSLHITKEVARESGMFGLLGDAPVQMIKVGDTDRLSRFETLYRQNTSGCDTEVQYLFDTFASARFQRDVQDWKTEAESVILLHLWSFEREMKHELLGEDPGSAWIPNLTEEMEFGIEIDAVPPVPDEDHPWVKHARKSIPDLQPHITVRCCFNGCFNITWLPDGPPTGRP</sequence>
<gene>
    <name evidence="2" type="ORF">N7468_009173</name>
</gene>
<accession>A0A9W9NJS1</accession>
<dbReference type="InterPro" id="IPR045518">
    <property type="entry name" value="2EXR"/>
</dbReference>
<dbReference type="EMBL" id="JAPQKS010000007">
    <property type="protein sequence ID" value="KAJ5219969.1"/>
    <property type="molecule type" value="Genomic_DNA"/>
</dbReference>
<reference evidence="2" key="1">
    <citation type="submission" date="2022-11" db="EMBL/GenBank/DDBJ databases">
        <authorList>
            <person name="Petersen C."/>
        </authorList>
    </citation>
    <scope>NUCLEOTIDE SEQUENCE</scope>
    <source>
        <strain evidence="2">IBT 19713</strain>
    </source>
</reference>
<evidence type="ECO:0000313" key="3">
    <source>
        <dbReference type="Proteomes" id="UP001150941"/>
    </source>
</evidence>